<evidence type="ECO:0000313" key="1">
    <source>
        <dbReference type="EMBL" id="EGW22161.1"/>
    </source>
</evidence>
<name>G3IRF0_METTV</name>
<dbReference type="AlphaFoldDB" id="G3IRF0"/>
<evidence type="ECO:0000313" key="2">
    <source>
        <dbReference type="Proteomes" id="UP000004664"/>
    </source>
</evidence>
<dbReference type="EMBL" id="JH109152">
    <property type="protein sequence ID" value="EGW22161.1"/>
    <property type="molecule type" value="Genomic_DNA"/>
</dbReference>
<reference evidence="1 2" key="1">
    <citation type="submission" date="2011-06" db="EMBL/GenBank/DDBJ databases">
        <title>Genomic sequence of Methylobacter tundripaludum SV96.</title>
        <authorList>
            <consortium name="US DOE Joint Genome Institute"/>
            <person name="Lucas S."/>
            <person name="Han J."/>
            <person name="Lapidus A."/>
            <person name="Cheng J.-F."/>
            <person name="Goodwin L."/>
            <person name="Pitluck S."/>
            <person name="Held B."/>
            <person name="Detter J.C."/>
            <person name="Han C."/>
            <person name="Tapia R."/>
            <person name="Land M."/>
            <person name="Hauser L."/>
            <person name="Kyrpides N."/>
            <person name="Ivanova N."/>
            <person name="Ovchinnikova G."/>
            <person name="Pagani I."/>
            <person name="Klotz M.G."/>
            <person name="Dispirito A.A."/>
            <person name="Murrell J.C."/>
            <person name="Dunfield P."/>
            <person name="Kalyuzhnaya M.G."/>
            <person name="Svenning M."/>
            <person name="Trotsenko Y.A."/>
            <person name="Stein L.Y."/>
            <person name="Woyke T."/>
        </authorList>
    </citation>
    <scope>NUCLEOTIDE SEQUENCE [LARGE SCALE GENOMIC DNA]</scope>
    <source>
        <strain evidence="2">ATCC BAA-1195 / DSM 17260 / SV96</strain>
    </source>
</reference>
<dbReference type="eggNOG" id="ENOG5032XGS">
    <property type="taxonomic scope" value="Bacteria"/>
</dbReference>
<gene>
    <name evidence="1" type="ORF">Mettu_0962</name>
</gene>
<keyword evidence="2" id="KW-1185">Reference proteome</keyword>
<dbReference type="Proteomes" id="UP000004664">
    <property type="component" value="Unassembled WGS sequence"/>
</dbReference>
<accession>G3IRF0</accession>
<sequence length="181" mass="19934">MTATTFEAFHAAIKDQIAAFFGANVNTVEWYEQGEDPDSRPRPIKTPAIILELESFIPGDDIGDGRTPLDCQITANCILGRSTPNLQIQTSNFAAQFLANARNNKWGLAHDASFPSGFTAGPGKFDPEKNGYESWFVTWGQTFYLGNDVWAPTGITPTEVWLGLSPEIGIPYVDKYIKETP</sequence>
<protein>
    <submittedName>
        <fullName evidence="1">Uncharacterized protein</fullName>
    </submittedName>
</protein>
<dbReference type="STRING" id="697282.Mettu_0962"/>
<dbReference type="RefSeq" id="WP_006890136.1">
    <property type="nucleotide sequence ID" value="NZ_JH109152.1"/>
</dbReference>
<dbReference type="HOGENOM" id="CLU_118129_1_0_6"/>
<dbReference type="OrthoDB" id="5864210at2"/>
<organism evidence="1 2">
    <name type="scientific">Methylobacter tundripaludum (strain ATCC BAA-1195 / DSM 17260 / SV96)</name>
    <dbReference type="NCBI Taxonomy" id="697282"/>
    <lineage>
        <taxon>Bacteria</taxon>
        <taxon>Pseudomonadati</taxon>
        <taxon>Pseudomonadota</taxon>
        <taxon>Gammaproteobacteria</taxon>
        <taxon>Methylococcales</taxon>
        <taxon>Methylococcaceae</taxon>
        <taxon>Methylobacter</taxon>
    </lineage>
</organism>
<proteinExistence type="predicted"/>